<sequence>MPLIFKDVMKRQKHLFKGDSMDFREILKLQFDEYESETERLVNGLTGEERRFMPSEESHHIDFALWHASRAEDILLNLGVREEEQLWIRGGWAEKFGIPAADVGVGYTAQQVKDMPAISLEDLLAYYKAVRAETLECVRTIAPEEMDKRCPFERLHHQLPEVTKGGVLAHMVVEPVQHLGQIGYIRGIIRGM</sequence>
<name>A0A381SDG1_9ZZZZ</name>
<evidence type="ECO:0000259" key="1">
    <source>
        <dbReference type="Pfam" id="PF12867"/>
    </source>
</evidence>
<gene>
    <name evidence="2" type="ORF">METZ01_LOCUS53181</name>
</gene>
<reference evidence="2" key="1">
    <citation type="submission" date="2018-05" db="EMBL/GenBank/DDBJ databases">
        <authorList>
            <person name="Lanie J.A."/>
            <person name="Ng W.-L."/>
            <person name="Kazmierczak K.M."/>
            <person name="Andrzejewski T.M."/>
            <person name="Davidsen T.M."/>
            <person name="Wayne K.J."/>
            <person name="Tettelin H."/>
            <person name="Glass J.I."/>
            <person name="Rusch D."/>
            <person name="Podicherti R."/>
            <person name="Tsui H.-C.T."/>
            <person name="Winkler M.E."/>
        </authorList>
    </citation>
    <scope>NUCLEOTIDE SEQUENCE</scope>
</reference>
<feature type="domain" description="DinB-like" evidence="1">
    <location>
        <begin position="30"/>
        <end position="182"/>
    </location>
</feature>
<organism evidence="2">
    <name type="scientific">marine metagenome</name>
    <dbReference type="NCBI Taxonomy" id="408172"/>
    <lineage>
        <taxon>unclassified sequences</taxon>
        <taxon>metagenomes</taxon>
        <taxon>ecological metagenomes</taxon>
    </lineage>
</organism>
<evidence type="ECO:0000313" key="2">
    <source>
        <dbReference type="EMBL" id="SVA00327.1"/>
    </source>
</evidence>
<dbReference type="EMBL" id="UINC01002790">
    <property type="protein sequence ID" value="SVA00327.1"/>
    <property type="molecule type" value="Genomic_DNA"/>
</dbReference>
<dbReference type="SUPFAM" id="SSF109854">
    <property type="entry name" value="DinB/YfiT-like putative metalloenzymes"/>
    <property type="match status" value="1"/>
</dbReference>
<accession>A0A381SDG1</accession>
<dbReference type="InterPro" id="IPR024775">
    <property type="entry name" value="DinB-like"/>
</dbReference>
<dbReference type="Gene3D" id="1.20.120.450">
    <property type="entry name" value="dinb family like domain"/>
    <property type="match status" value="1"/>
</dbReference>
<dbReference type="Pfam" id="PF12867">
    <property type="entry name" value="DinB_2"/>
    <property type="match status" value="1"/>
</dbReference>
<dbReference type="AlphaFoldDB" id="A0A381SDG1"/>
<dbReference type="InterPro" id="IPR034660">
    <property type="entry name" value="DinB/YfiT-like"/>
</dbReference>
<protein>
    <recommendedName>
        <fullName evidence="1">DinB-like domain-containing protein</fullName>
    </recommendedName>
</protein>
<proteinExistence type="predicted"/>